<comment type="caution">
    <text evidence="1">The sequence shown here is derived from an EMBL/GenBank/DDBJ whole genome shotgun (WGS) entry which is preliminary data.</text>
</comment>
<dbReference type="AlphaFoldDB" id="A0A9D4K8B5"/>
<name>A0A9D4K8B5_DREPO</name>
<sequence length="61" mass="6647">MFNPANSQAELGSREGDNIRSPTLNLLKLFNASHGMRGPHRGAVLQLGSDQCFVCGGFELW</sequence>
<evidence type="ECO:0000313" key="2">
    <source>
        <dbReference type="Proteomes" id="UP000828390"/>
    </source>
</evidence>
<protein>
    <submittedName>
        <fullName evidence="1">Uncharacterized protein</fullName>
    </submittedName>
</protein>
<proteinExistence type="predicted"/>
<reference evidence="1" key="1">
    <citation type="journal article" date="2019" name="bioRxiv">
        <title>The Genome of the Zebra Mussel, Dreissena polymorpha: A Resource for Invasive Species Research.</title>
        <authorList>
            <person name="McCartney M.A."/>
            <person name="Auch B."/>
            <person name="Kono T."/>
            <person name="Mallez S."/>
            <person name="Zhang Y."/>
            <person name="Obille A."/>
            <person name="Becker A."/>
            <person name="Abrahante J.E."/>
            <person name="Garbe J."/>
            <person name="Badalamenti J.P."/>
            <person name="Herman A."/>
            <person name="Mangelson H."/>
            <person name="Liachko I."/>
            <person name="Sullivan S."/>
            <person name="Sone E.D."/>
            <person name="Koren S."/>
            <person name="Silverstein K.A.T."/>
            <person name="Beckman K.B."/>
            <person name="Gohl D.M."/>
        </authorList>
    </citation>
    <scope>NUCLEOTIDE SEQUENCE</scope>
    <source>
        <strain evidence="1">Duluth1</strain>
        <tissue evidence="1">Whole animal</tissue>
    </source>
</reference>
<gene>
    <name evidence="1" type="ORF">DPMN_108034</name>
</gene>
<organism evidence="1 2">
    <name type="scientific">Dreissena polymorpha</name>
    <name type="common">Zebra mussel</name>
    <name type="synonym">Mytilus polymorpha</name>
    <dbReference type="NCBI Taxonomy" id="45954"/>
    <lineage>
        <taxon>Eukaryota</taxon>
        <taxon>Metazoa</taxon>
        <taxon>Spiralia</taxon>
        <taxon>Lophotrochozoa</taxon>
        <taxon>Mollusca</taxon>
        <taxon>Bivalvia</taxon>
        <taxon>Autobranchia</taxon>
        <taxon>Heteroconchia</taxon>
        <taxon>Euheterodonta</taxon>
        <taxon>Imparidentia</taxon>
        <taxon>Neoheterodontei</taxon>
        <taxon>Myida</taxon>
        <taxon>Dreissenoidea</taxon>
        <taxon>Dreissenidae</taxon>
        <taxon>Dreissena</taxon>
    </lineage>
</organism>
<dbReference type="Proteomes" id="UP000828390">
    <property type="component" value="Unassembled WGS sequence"/>
</dbReference>
<evidence type="ECO:0000313" key="1">
    <source>
        <dbReference type="EMBL" id="KAH3834701.1"/>
    </source>
</evidence>
<keyword evidence="2" id="KW-1185">Reference proteome</keyword>
<accession>A0A9D4K8B5</accession>
<reference evidence="1" key="2">
    <citation type="submission" date="2020-11" db="EMBL/GenBank/DDBJ databases">
        <authorList>
            <person name="McCartney M.A."/>
            <person name="Auch B."/>
            <person name="Kono T."/>
            <person name="Mallez S."/>
            <person name="Becker A."/>
            <person name="Gohl D.M."/>
            <person name="Silverstein K.A.T."/>
            <person name="Koren S."/>
            <person name="Bechman K.B."/>
            <person name="Herman A."/>
            <person name="Abrahante J.E."/>
            <person name="Garbe J."/>
        </authorList>
    </citation>
    <scope>NUCLEOTIDE SEQUENCE</scope>
    <source>
        <strain evidence="1">Duluth1</strain>
        <tissue evidence="1">Whole animal</tissue>
    </source>
</reference>
<dbReference type="EMBL" id="JAIWYP010000004">
    <property type="protein sequence ID" value="KAH3834701.1"/>
    <property type="molecule type" value="Genomic_DNA"/>
</dbReference>